<feature type="compositionally biased region" description="Polar residues" evidence="6">
    <location>
        <begin position="1"/>
        <end position="26"/>
    </location>
</feature>
<feature type="region of interest" description="Disordered" evidence="6">
    <location>
        <begin position="205"/>
        <end position="258"/>
    </location>
</feature>
<dbReference type="OrthoDB" id="70376at2759"/>
<dbReference type="RefSeq" id="XP_045961084.1">
    <property type="nucleotide sequence ID" value="XM_046106698.1"/>
</dbReference>
<dbReference type="EMBL" id="JAGPXC010000002">
    <property type="protein sequence ID" value="KAH6656850.1"/>
    <property type="molecule type" value="Genomic_DNA"/>
</dbReference>
<dbReference type="GO" id="GO:0005654">
    <property type="term" value="C:nucleoplasm"/>
    <property type="evidence" value="ECO:0007669"/>
    <property type="project" value="UniProtKB-ARBA"/>
</dbReference>
<accession>A0A9P8URS3</accession>
<evidence type="ECO:0000256" key="3">
    <source>
        <dbReference type="ARBA" id="ARBA00023015"/>
    </source>
</evidence>
<keyword evidence="4" id="KW-0804">Transcription</keyword>
<keyword evidence="2" id="KW-0678">Repressor</keyword>
<gene>
    <name evidence="7" type="ORF">BKA67DRAFT_655154</name>
</gene>
<dbReference type="Proteomes" id="UP000758603">
    <property type="component" value="Unassembled WGS sequence"/>
</dbReference>
<sequence>MATADTSQSTLTGPSHKSNRAQSPPAQSKRERKKQLIQDKLVALERDMSRDRDRSYREELQKIQADVHLVSRVDPYSDRPLDEIDRELQEVAQTNANGATDRTTRTLLEMAGPSFQEWVEHVKDMLEVRDYELTSQKHEHEARTLMHRNTYAYKVEVAKREHRALSATLKDRLMNAITTKKLRLSREKEALDVSESSALFLHPNQYTLTNPASPGGTHSKRTTRLRREADEAAGLADGKKRKRNAIDDDGSPVPIRRALDAAGTTPLWQNDRIRAVRREAGPIYSIDKLFTDKELSMNYNSAAVAAYKHLLTRRDASGNPLPSPEESEAGNGELNGDDKEDIAAPSMERQPSHQTRSTRTLGQNWLDDKVLGIEGLTNFDLPGNLEKMDAQEPRLPPLIHSQYSKAYVKSESNTPTSLAHDDVAQDIHIMKVFKAYGQHRGTGANIDTPNGGRRLLENMITPQQNGRPFAAFIQGPRPHVDQIADSLGVSVSSLRDEPGPGALAGLAPGIATGSHASPAAPPMSRQSSFGGVTMSRSGSGRGRRRG</sequence>
<dbReference type="PANTHER" id="PTHR21964">
    <property type="entry name" value="BREAST CANCER METASTASIS-SUPPRESSOR 1"/>
    <property type="match status" value="1"/>
</dbReference>
<reference evidence="7" key="1">
    <citation type="journal article" date="2021" name="Nat. Commun.">
        <title>Genetic determinants of endophytism in the Arabidopsis root mycobiome.</title>
        <authorList>
            <person name="Mesny F."/>
            <person name="Miyauchi S."/>
            <person name="Thiergart T."/>
            <person name="Pickel B."/>
            <person name="Atanasova L."/>
            <person name="Karlsson M."/>
            <person name="Huettel B."/>
            <person name="Barry K.W."/>
            <person name="Haridas S."/>
            <person name="Chen C."/>
            <person name="Bauer D."/>
            <person name="Andreopoulos W."/>
            <person name="Pangilinan J."/>
            <person name="LaButti K."/>
            <person name="Riley R."/>
            <person name="Lipzen A."/>
            <person name="Clum A."/>
            <person name="Drula E."/>
            <person name="Henrissat B."/>
            <person name="Kohler A."/>
            <person name="Grigoriev I.V."/>
            <person name="Martin F.M."/>
            <person name="Hacquard S."/>
        </authorList>
    </citation>
    <scope>NUCLEOTIDE SEQUENCE</scope>
    <source>
        <strain evidence="7">MPI-SDFR-AT-0073</strain>
    </source>
</reference>
<feature type="region of interest" description="Disordered" evidence="6">
    <location>
        <begin position="315"/>
        <end position="340"/>
    </location>
</feature>
<evidence type="ECO:0000313" key="8">
    <source>
        <dbReference type="Proteomes" id="UP000758603"/>
    </source>
</evidence>
<organism evidence="7 8">
    <name type="scientific">Truncatella angustata</name>
    <dbReference type="NCBI Taxonomy" id="152316"/>
    <lineage>
        <taxon>Eukaryota</taxon>
        <taxon>Fungi</taxon>
        <taxon>Dikarya</taxon>
        <taxon>Ascomycota</taxon>
        <taxon>Pezizomycotina</taxon>
        <taxon>Sordariomycetes</taxon>
        <taxon>Xylariomycetidae</taxon>
        <taxon>Amphisphaeriales</taxon>
        <taxon>Sporocadaceae</taxon>
        <taxon>Truncatella</taxon>
    </lineage>
</organism>
<feature type="region of interest" description="Disordered" evidence="6">
    <location>
        <begin position="502"/>
        <end position="546"/>
    </location>
</feature>
<evidence type="ECO:0000256" key="5">
    <source>
        <dbReference type="ARBA" id="ARBA00023242"/>
    </source>
</evidence>
<dbReference type="GeneID" id="70135589"/>
<evidence type="ECO:0000256" key="6">
    <source>
        <dbReference type="SAM" id="MobiDB-lite"/>
    </source>
</evidence>
<evidence type="ECO:0000256" key="4">
    <source>
        <dbReference type="ARBA" id="ARBA00023163"/>
    </source>
</evidence>
<keyword evidence="5" id="KW-0539">Nucleus</keyword>
<evidence type="ECO:0000256" key="2">
    <source>
        <dbReference type="ARBA" id="ARBA00022491"/>
    </source>
</evidence>
<comment type="subcellular location">
    <subcellularLocation>
        <location evidence="1">Nucleus</location>
    </subcellularLocation>
</comment>
<dbReference type="GO" id="GO:0010468">
    <property type="term" value="P:regulation of gene expression"/>
    <property type="evidence" value="ECO:0007669"/>
    <property type="project" value="UniProtKB-ARBA"/>
</dbReference>
<protein>
    <submittedName>
        <fullName evidence="7">Sds3-like-domain-containing protein</fullName>
    </submittedName>
</protein>
<dbReference type="InterPro" id="IPR013907">
    <property type="entry name" value="Sds3"/>
</dbReference>
<dbReference type="SMART" id="SM01401">
    <property type="entry name" value="Sds3"/>
    <property type="match status" value="1"/>
</dbReference>
<proteinExistence type="predicted"/>
<keyword evidence="8" id="KW-1185">Reference proteome</keyword>
<dbReference type="Pfam" id="PF08598">
    <property type="entry name" value="Sds3"/>
    <property type="match status" value="1"/>
</dbReference>
<keyword evidence="3" id="KW-0805">Transcription regulation</keyword>
<evidence type="ECO:0000313" key="7">
    <source>
        <dbReference type="EMBL" id="KAH6656850.1"/>
    </source>
</evidence>
<name>A0A9P8URS3_9PEZI</name>
<evidence type="ECO:0000256" key="1">
    <source>
        <dbReference type="ARBA" id="ARBA00004123"/>
    </source>
</evidence>
<dbReference type="AlphaFoldDB" id="A0A9P8URS3"/>
<feature type="region of interest" description="Disordered" evidence="6">
    <location>
        <begin position="1"/>
        <end position="34"/>
    </location>
</feature>
<comment type="caution">
    <text evidence="7">The sequence shown here is derived from an EMBL/GenBank/DDBJ whole genome shotgun (WGS) entry which is preliminary data.</text>
</comment>